<reference evidence="5" key="1">
    <citation type="submission" date="2014-09" db="EMBL/GenBank/DDBJ databases">
        <authorList>
            <person name="Probst J Alexander"/>
        </authorList>
    </citation>
    <scope>NUCLEOTIDE SEQUENCE</scope>
</reference>
<evidence type="ECO:0000313" key="5">
    <source>
        <dbReference type="EMBL" id="CEG11293.1"/>
    </source>
</evidence>
<name>A0A098E633_9ZZZZ</name>
<dbReference type="PANTHER" id="PTHR43055">
    <property type="entry name" value="FORMATE-DEPENDENT PHOSPHORIBOSYLGLYCINAMIDE FORMYLTRANSFERASE"/>
    <property type="match status" value="1"/>
</dbReference>
<dbReference type="Pfam" id="PF02655">
    <property type="entry name" value="ATP-grasp_3"/>
    <property type="match status" value="1"/>
</dbReference>
<dbReference type="Gene3D" id="3.30.470.20">
    <property type="entry name" value="ATP-grasp fold, B domain"/>
    <property type="match status" value="1"/>
</dbReference>
<proteinExistence type="predicted"/>
<dbReference type="InterPro" id="IPR003806">
    <property type="entry name" value="ATP-grasp_PylC-type"/>
</dbReference>
<dbReference type="GO" id="GO:0046872">
    <property type="term" value="F:metal ion binding"/>
    <property type="evidence" value="ECO:0007669"/>
    <property type="project" value="InterPro"/>
</dbReference>
<evidence type="ECO:0000259" key="4">
    <source>
        <dbReference type="PROSITE" id="PS50975"/>
    </source>
</evidence>
<dbReference type="SUPFAM" id="SSF56059">
    <property type="entry name" value="Glutathione synthetase ATP-binding domain-like"/>
    <property type="match status" value="1"/>
</dbReference>
<dbReference type="GO" id="GO:0005524">
    <property type="term" value="F:ATP binding"/>
    <property type="evidence" value="ECO:0007669"/>
    <property type="project" value="UniProtKB-KW"/>
</dbReference>
<evidence type="ECO:0000256" key="3">
    <source>
        <dbReference type="ARBA" id="ARBA00022840"/>
    </source>
</evidence>
<sequence length="333" mass="38217">MKIFVFEYATAVNDKNFIIEGRAMRNLMIYGLKKEGINTSTINNNSHNLYEKILKNVYNSDNTILMAPNYELLKISNFLNRHDIFNKVLISPIDSLNKTLNKFSLYKELKGMISMPKTTKFPNLTDFPVIIKPIYGTGCESIYAFKDNECYERFVKSGKQKFNENFIVQEFIDGIHTSVCLFAGKEVYPVSLNGQYINFDKVKVSYDGGVVPFQANEYIKSNIKSNIKSKIFEYSKLACMHLDLKGYIGIDFVIDTKNEKIYLIEINPRITTSAIALSKTTNLNIAKLHIACFKDGEILSKELSKVKFLNVAEIFKDKDKIMCRIKNKKQTPI</sequence>
<accession>A0A098E633</accession>
<gene>
    <name evidence="5" type="ORF">MSIBF_A1360023</name>
</gene>
<organism evidence="5">
    <name type="scientific">groundwater metagenome</name>
    <dbReference type="NCBI Taxonomy" id="717931"/>
    <lineage>
        <taxon>unclassified sequences</taxon>
        <taxon>metagenomes</taxon>
        <taxon>ecological metagenomes</taxon>
    </lineage>
</organism>
<evidence type="ECO:0000256" key="1">
    <source>
        <dbReference type="ARBA" id="ARBA00022598"/>
    </source>
</evidence>
<dbReference type="InterPro" id="IPR011761">
    <property type="entry name" value="ATP-grasp"/>
</dbReference>
<dbReference type="InterPro" id="IPR005479">
    <property type="entry name" value="CPAse_ATP-bd"/>
</dbReference>
<keyword evidence="3" id="KW-0067">ATP-binding</keyword>
<dbReference type="AlphaFoldDB" id="A0A098E633"/>
<keyword evidence="2" id="KW-0547">Nucleotide-binding</keyword>
<evidence type="ECO:0000256" key="2">
    <source>
        <dbReference type="ARBA" id="ARBA00022741"/>
    </source>
</evidence>
<dbReference type="EMBL" id="CCXY01000042">
    <property type="protein sequence ID" value="CEG11293.1"/>
    <property type="molecule type" value="Genomic_DNA"/>
</dbReference>
<feature type="domain" description="ATP-grasp" evidence="4">
    <location>
        <begin position="97"/>
        <end position="294"/>
    </location>
</feature>
<dbReference type="GO" id="GO:0016874">
    <property type="term" value="F:ligase activity"/>
    <property type="evidence" value="ECO:0007669"/>
    <property type="project" value="UniProtKB-KW"/>
</dbReference>
<protein>
    <recommendedName>
        <fullName evidence="4">ATP-grasp domain-containing protein</fullName>
    </recommendedName>
</protein>
<keyword evidence="1" id="KW-0436">Ligase</keyword>
<dbReference type="PROSITE" id="PS50975">
    <property type="entry name" value="ATP_GRASP"/>
    <property type="match status" value="1"/>
</dbReference>
<dbReference type="Gene3D" id="3.40.50.11770">
    <property type="match status" value="1"/>
</dbReference>
<dbReference type="PANTHER" id="PTHR43055:SF1">
    <property type="entry name" value="FORMATE-DEPENDENT PHOSPHORIBOSYLGLYCINAMIDE FORMYLTRANSFERASE"/>
    <property type="match status" value="1"/>
</dbReference>
<dbReference type="Gene3D" id="2.30.36.100">
    <property type="match status" value="1"/>
</dbReference>
<dbReference type="PROSITE" id="PS00867">
    <property type="entry name" value="CPSASE_2"/>
    <property type="match status" value="1"/>
</dbReference>
<dbReference type="GO" id="GO:0005829">
    <property type="term" value="C:cytosol"/>
    <property type="evidence" value="ECO:0007669"/>
    <property type="project" value="TreeGrafter"/>
</dbReference>